<name>A0A8S4RIR9_9NEOP</name>
<organism evidence="1 2">
    <name type="scientific">Pararge aegeria aegeria</name>
    <dbReference type="NCBI Taxonomy" id="348720"/>
    <lineage>
        <taxon>Eukaryota</taxon>
        <taxon>Metazoa</taxon>
        <taxon>Ecdysozoa</taxon>
        <taxon>Arthropoda</taxon>
        <taxon>Hexapoda</taxon>
        <taxon>Insecta</taxon>
        <taxon>Pterygota</taxon>
        <taxon>Neoptera</taxon>
        <taxon>Endopterygota</taxon>
        <taxon>Lepidoptera</taxon>
        <taxon>Glossata</taxon>
        <taxon>Ditrysia</taxon>
        <taxon>Papilionoidea</taxon>
        <taxon>Nymphalidae</taxon>
        <taxon>Satyrinae</taxon>
        <taxon>Satyrini</taxon>
        <taxon>Parargina</taxon>
        <taxon>Pararge</taxon>
    </lineage>
</organism>
<dbReference type="EMBL" id="CAKXAJ010025207">
    <property type="protein sequence ID" value="CAH2236483.1"/>
    <property type="molecule type" value="Genomic_DNA"/>
</dbReference>
<keyword evidence="2" id="KW-1185">Reference proteome</keyword>
<accession>A0A8S4RIR9</accession>
<protein>
    <submittedName>
        <fullName evidence="1">Jg20113 protein</fullName>
    </submittedName>
</protein>
<evidence type="ECO:0000313" key="2">
    <source>
        <dbReference type="Proteomes" id="UP000838756"/>
    </source>
</evidence>
<dbReference type="Proteomes" id="UP000838756">
    <property type="component" value="Unassembled WGS sequence"/>
</dbReference>
<reference evidence="1" key="1">
    <citation type="submission" date="2022-03" db="EMBL/GenBank/DDBJ databases">
        <authorList>
            <person name="Lindestad O."/>
        </authorList>
    </citation>
    <scope>NUCLEOTIDE SEQUENCE</scope>
</reference>
<dbReference type="AlphaFoldDB" id="A0A8S4RIR9"/>
<proteinExistence type="predicted"/>
<sequence length="117" mass="12880">MTKTSNHFVFGMILIGARADDTRATESIVFTYVQNVQLALSRVTSPASVHLQASIGRAGDAAGQSMMGEAVPRSKEVCPGYREWPKNCSVNRTPVCTKPIDERIQKSRVNKISQQKK</sequence>
<comment type="caution">
    <text evidence="1">The sequence shown here is derived from an EMBL/GenBank/DDBJ whole genome shotgun (WGS) entry which is preliminary data.</text>
</comment>
<evidence type="ECO:0000313" key="1">
    <source>
        <dbReference type="EMBL" id="CAH2236483.1"/>
    </source>
</evidence>
<gene>
    <name evidence="1" type="primary">jg20113</name>
    <name evidence="1" type="ORF">PAEG_LOCUS13858</name>
</gene>